<feature type="domain" description="Aminoglycoside phosphotransferase" evidence="4">
    <location>
        <begin position="33"/>
        <end position="260"/>
    </location>
</feature>
<evidence type="ECO:0000313" key="5">
    <source>
        <dbReference type="EMBL" id="PHZ86619.1"/>
    </source>
</evidence>
<accession>A0A2G4YWC3</accession>
<dbReference type="AlphaFoldDB" id="A0A2G4YWC3"/>
<dbReference type="Gene3D" id="3.90.1150.10">
    <property type="entry name" value="Aspartate Aminotransferase, domain 1"/>
    <property type="match status" value="1"/>
</dbReference>
<comment type="similarity">
    <text evidence="2">Belongs to the class-III pyridoxal-phosphate-dependent aminotransferase family.</text>
</comment>
<dbReference type="Pfam" id="PF00202">
    <property type="entry name" value="Aminotran_3"/>
    <property type="match status" value="1"/>
</dbReference>
<dbReference type="SUPFAM" id="SSF56112">
    <property type="entry name" value="Protein kinase-like (PK-like)"/>
    <property type="match status" value="1"/>
</dbReference>
<keyword evidence="6" id="KW-1185">Reference proteome</keyword>
<dbReference type="Gene3D" id="2.70.70.10">
    <property type="entry name" value="Glucose Permease (Domain IIA)"/>
    <property type="match status" value="1"/>
</dbReference>
<dbReference type="InterPro" id="IPR011055">
    <property type="entry name" value="Dup_hybrid_motif"/>
</dbReference>
<dbReference type="InterPro" id="IPR002575">
    <property type="entry name" value="Aminoglycoside_PTrfase"/>
</dbReference>
<evidence type="ECO:0000256" key="1">
    <source>
        <dbReference type="ARBA" id="ARBA00001933"/>
    </source>
</evidence>
<dbReference type="SUPFAM" id="SSF53383">
    <property type="entry name" value="PLP-dependent transferases"/>
    <property type="match status" value="1"/>
</dbReference>
<dbReference type="OrthoDB" id="9801834at2"/>
<dbReference type="InterPro" id="IPR015424">
    <property type="entry name" value="PyrdxlP-dep_Trfase"/>
</dbReference>
<dbReference type="RefSeq" id="WP_099470995.1">
    <property type="nucleotide sequence ID" value="NZ_CP041025.1"/>
</dbReference>
<dbReference type="CDD" id="cd00610">
    <property type="entry name" value="OAT_like"/>
    <property type="match status" value="1"/>
</dbReference>
<dbReference type="Proteomes" id="UP000229730">
    <property type="component" value="Unassembled WGS sequence"/>
</dbReference>
<dbReference type="InterPro" id="IPR005814">
    <property type="entry name" value="Aminotrans_3"/>
</dbReference>
<comment type="cofactor">
    <cofactor evidence="1">
        <name>pyridoxal 5'-phosphate</name>
        <dbReference type="ChEBI" id="CHEBI:597326"/>
    </cofactor>
</comment>
<dbReference type="InterPro" id="IPR015421">
    <property type="entry name" value="PyrdxlP-dep_Trfase_major"/>
</dbReference>
<name>A0A2G4YWC3_9PROT</name>
<proteinExistence type="inferred from homology"/>
<keyword evidence="3" id="KW-0663">Pyridoxal phosphate</keyword>
<dbReference type="Gene3D" id="3.40.640.10">
    <property type="entry name" value="Type I PLP-dependent aspartate aminotransferase-like (Major domain)"/>
    <property type="match status" value="1"/>
</dbReference>
<evidence type="ECO:0000256" key="2">
    <source>
        <dbReference type="ARBA" id="ARBA00008954"/>
    </source>
</evidence>
<dbReference type="InterPro" id="IPR049704">
    <property type="entry name" value="Aminotrans_3_PPA_site"/>
</dbReference>
<dbReference type="PANTHER" id="PTHR45688">
    <property type="match status" value="1"/>
</dbReference>
<dbReference type="GO" id="GO:0030170">
    <property type="term" value="F:pyridoxal phosphate binding"/>
    <property type="evidence" value="ECO:0007669"/>
    <property type="project" value="InterPro"/>
</dbReference>
<dbReference type="PANTHER" id="PTHR45688:SF13">
    <property type="entry name" value="ALANINE--GLYOXYLATE AMINOTRANSFERASE 2-LIKE"/>
    <property type="match status" value="1"/>
</dbReference>
<dbReference type="PROSITE" id="PS00600">
    <property type="entry name" value="AA_TRANSFER_CLASS_3"/>
    <property type="match status" value="1"/>
</dbReference>
<evidence type="ECO:0000256" key="3">
    <source>
        <dbReference type="ARBA" id="ARBA00022898"/>
    </source>
</evidence>
<dbReference type="InterPro" id="IPR015422">
    <property type="entry name" value="PyrdxlP-dep_Trfase_small"/>
</dbReference>
<reference evidence="5 6" key="1">
    <citation type="submission" date="2017-10" db="EMBL/GenBank/DDBJ databases">
        <title>Frigbacter circumglobatus gen. nov. sp. nov., isolated from sediment cultured in situ.</title>
        <authorList>
            <person name="Zhao Z."/>
        </authorList>
    </citation>
    <scope>NUCLEOTIDE SEQUENCE [LARGE SCALE GENOMIC DNA]</scope>
    <source>
        <strain evidence="5 6">ZYL</strain>
    </source>
</reference>
<dbReference type="InterPro" id="IPR011009">
    <property type="entry name" value="Kinase-like_dom_sf"/>
</dbReference>
<dbReference type="Gene3D" id="3.90.1200.10">
    <property type="match status" value="1"/>
</dbReference>
<comment type="caution">
    <text evidence="5">The sequence shown here is derived from an EMBL/GenBank/DDBJ whole genome shotgun (WGS) entry which is preliminary data.</text>
</comment>
<protein>
    <recommendedName>
        <fullName evidence="4">Aminoglycoside phosphotransferase domain-containing protein</fullName>
    </recommendedName>
</protein>
<dbReference type="InParanoid" id="A0A2G4YWC3"/>
<sequence length="978" mass="104783">MGSFDTPSPAYGPAELQDMAARLFDISGKMKALVGDRDQNVRLTAANGSYVLKIAHPGEGRAFLAFQNAAMDHLANVVPQLPLPRVVQSVRGEAIARWPQGAGEGHDVRLLTYLPGNLFSDVAKTPALLRDLGHFMGQVSRGLQSFGHPGAHRPDFLWSLDNVLLSEPYVSDIAQEGHRDLVAGCFAHYRDQVAPRLTDLRMAVIHNDANDNNLLVAADQPDQIAGLIDFGDMVFARQVNELAVMLAYAMMDQADPIAAATQVISGYTAEFPLTETEAEVLFDLAIMRLVMSVCISSHRAKDFPDNDYLVISQAPAFALLDKLHGYDRNWLIALARQAAGFDAVATASAVSALFPPLTPLKVTSVDLMSEPRRLVEAGPLSPASLEEIFALQADGDQATYAISAYGASDTLGTALYLAPGSALMSPLAGRVVEVTAQGGESRVVIAHQAAAEPLFYSSYRWNGNTQVSRNQILSAGEVIGEMGGDAPAGRLFLQLMTVLPSLGHAVPESCTAALWPVLKDIYLDPNLTLGLPPETFTSDEQGPAEMMAARRQMLAPSLSVAYARKLKMVRGKGAYLYDHTGRAFLDCVNNITHVGHCHPHVVGALSRQAALLNTNSRYLSENIQTLAARILATLPDPLEVMFFVNSGSEANELALRLTRAMTGRKTMVVLDHAYHGNTSSLVDISPYKFNGKGGAGCPDHVRIADFPDPYQGLYKGDGPDAAKAYARETPRSVAQCVADLEATTGAGPGGFIAESIAGVGGQVIYPDGYLAETYKVIRAAGGLCIADEVQVGFGRVGSHMWAFETQGVVPDIVSLGKPIGNGHPLAAVATTREIAEKFANGMEYFNSFGGNPVSCAVGLAVLDVIENEKLQQKAQDTGDYILAGLRELATRWPLIGDVRGRGMFIGVELVKDRDSRAPAAEEAGLIVQHLRDHGVLLSTDGPHENVLKLKPPMVFGRAEADIFLTKLDQAFACLAAKK</sequence>
<dbReference type="EMBL" id="PDEM01000007">
    <property type="protein sequence ID" value="PHZ86619.1"/>
    <property type="molecule type" value="Genomic_DNA"/>
</dbReference>
<organism evidence="5 6">
    <name type="scientific">Paremcibacter congregatus</name>
    <dbReference type="NCBI Taxonomy" id="2043170"/>
    <lineage>
        <taxon>Bacteria</taxon>
        <taxon>Pseudomonadati</taxon>
        <taxon>Pseudomonadota</taxon>
        <taxon>Alphaproteobacteria</taxon>
        <taxon>Emcibacterales</taxon>
        <taxon>Emcibacteraceae</taxon>
        <taxon>Paremcibacter</taxon>
    </lineage>
</organism>
<evidence type="ECO:0000313" key="6">
    <source>
        <dbReference type="Proteomes" id="UP000229730"/>
    </source>
</evidence>
<dbReference type="Pfam" id="PF01636">
    <property type="entry name" value="APH"/>
    <property type="match status" value="1"/>
</dbReference>
<dbReference type="GO" id="GO:0008483">
    <property type="term" value="F:transaminase activity"/>
    <property type="evidence" value="ECO:0007669"/>
    <property type="project" value="InterPro"/>
</dbReference>
<gene>
    <name evidence="5" type="ORF">CRD36_01710</name>
</gene>
<evidence type="ECO:0000259" key="4">
    <source>
        <dbReference type="Pfam" id="PF01636"/>
    </source>
</evidence>